<dbReference type="InterPro" id="IPR036565">
    <property type="entry name" value="Mur-like_cat_sf"/>
</dbReference>
<protein>
    <submittedName>
        <fullName evidence="9">Unnamed protein product</fullName>
    </submittedName>
</protein>
<evidence type="ECO:0000256" key="4">
    <source>
        <dbReference type="ARBA" id="ARBA00022741"/>
    </source>
</evidence>
<dbReference type="NCBIfam" id="TIGR01499">
    <property type="entry name" value="folC"/>
    <property type="match status" value="1"/>
</dbReference>
<reference evidence="9" key="1">
    <citation type="submission" date="2023-04" db="EMBL/GenBank/DDBJ databases">
        <title>Aspergillus oryzae NBRC 4228.</title>
        <authorList>
            <person name="Ichikawa N."/>
            <person name="Sato H."/>
            <person name="Tonouchi N."/>
        </authorList>
    </citation>
    <scope>NUCLEOTIDE SEQUENCE</scope>
    <source>
        <strain evidence="9">NBRC 4228</strain>
    </source>
</reference>
<dbReference type="GO" id="GO:0005524">
    <property type="term" value="F:ATP binding"/>
    <property type="evidence" value="ECO:0007669"/>
    <property type="project" value="UniProtKB-KW"/>
</dbReference>
<keyword evidence="5" id="KW-0067">ATP-binding</keyword>
<evidence type="ECO:0000256" key="5">
    <source>
        <dbReference type="ARBA" id="ARBA00022840"/>
    </source>
</evidence>
<gene>
    <name evidence="9" type="ORF">Aory04_000118800</name>
</gene>
<accession>A0AAN4Y9M6</accession>
<evidence type="ECO:0000256" key="3">
    <source>
        <dbReference type="ARBA" id="ARBA00022723"/>
    </source>
</evidence>
<organism evidence="9 10">
    <name type="scientific">Aspergillus oryzae</name>
    <name type="common">Yellow koji mold</name>
    <dbReference type="NCBI Taxonomy" id="5062"/>
    <lineage>
        <taxon>Eukaryota</taxon>
        <taxon>Fungi</taxon>
        <taxon>Dikarya</taxon>
        <taxon>Ascomycota</taxon>
        <taxon>Pezizomycotina</taxon>
        <taxon>Eurotiomycetes</taxon>
        <taxon>Eurotiomycetidae</taxon>
        <taxon>Eurotiales</taxon>
        <taxon>Aspergillaceae</taxon>
        <taxon>Aspergillus</taxon>
        <taxon>Aspergillus subgen. Circumdati</taxon>
    </lineage>
</organism>
<dbReference type="Gene3D" id="3.90.190.20">
    <property type="entry name" value="Mur ligase, C-terminal domain"/>
    <property type="match status" value="1"/>
</dbReference>
<sequence>MATTLLPFRDINLHASSSHYAFTSPSSPNAPTLIVDRPTGDLRLHDGTLPGAKRISSIAGILGMIKLKLGHDTTSVRYGPQPGVDPYILPVMYGMLRITPAKVKSTSFTFALITRRSRHRAGTRYFSRGIDEQGHVSNYNETEQIVILNDATGGLSGFSGGQSMKEKTADSGRDLQVMAYVQTRGSVPVFWAEVNNLKYTPKLQVRGVETAVDAARKHFAEQIRLYGENYLVNLVNQKGREERVKDAYEQLVRILVSPSTENTEVDAVSSEKIHALEPGQRQKELDRLHYIYFDFHNETKGLQWHRAELLMDRLIDGLTRGGYFRGVEDPGVPSGQLDIRSSQTSVVRTNCMDCLDRTNVVQSMLGRWAVTRQLTDAGILRQGEAANDDRDFEDLFRNIWADNADVVSKSYSGTGALKTDFTRTGQRTRAGMLQDLNNSITRYVKNNLLDGPRQDGFDVFLGTYLPPNSTLGNLQLFLDRRPLIIQSIPYILAAGVFMVLISIFTRRLPDAAVWPLRLFVIFWLVVSAWCARFILGHGMLYPSDLNRLNPVHVAGTKGKGSTSAFISSILSQYTSPVPSESNDSAPRLKKVGLYTSPHLRFARERIQINGAPLSEEKFARYFFEVWDRLDEAARVAGENPEELRTKPQYFRYLTLMAFHTYLSEGVDAAVIECGIGGEYDCTNVLERPAATAITSLGIDHTAMLGTTIEEIAWHKGGIIKPGVKGFSAPQAASAEKVLYDRAADKKTQLEIIAGHPDLASGSSVKLGLAGDFQRTNAALAIATAAEFLKKVGLEDIPDDFMKKPLPAKFRKGLELARLGGRCETRHEKNVTWFIDGGHTLESIKLAGQWFTSQIHANSSSGAVANRKLRVLIFNQQTRDSNALAQALYDTLAAALGSEQPFTHAIFCTNVTYKAAGYRPDLVSMNTSASEVEKLQVQNSLAEKWRSIDPRAEVKVYGTIEEAVDFTRDLAAKERECSDNDETPIMSFVTGSLHLVGGFLDVIETKPGPQ</sequence>
<feature type="domain" description="SAC" evidence="8">
    <location>
        <begin position="87"/>
        <end position="413"/>
    </location>
</feature>
<keyword evidence="7" id="KW-0472">Membrane</keyword>
<dbReference type="GO" id="GO:0043812">
    <property type="term" value="F:phosphatidylinositol-4-phosphate phosphatase activity"/>
    <property type="evidence" value="ECO:0007669"/>
    <property type="project" value="TreeGrafter"/>
</dbReference>
<dbReference type="GO" id="GO:0004326">
    <property type="term" value="F:tetrahydrofolylpolyglutamate synthase activity"/>
    <property type="evidence" value="ECO:0007669"/>
    <property type="project" value="InterPro"/>
</dbReference>
<dbReference type="Pfam" id="PF02383">
    <property type="entry name" value="Syja_N"/>
    <property type="match status" value="1"/>
</dbReference>
<evidence type="ECO:0000256" key="7">
    <source>
        <dbReference type="SAM" id="Phobius"/>
    </source>
</evidence>
<dbReference type="GO" id="GO:0046872">
    <property type="term" value="F:metal ion binding"/>
    <property type="evidence" value="ECO:0007669"/>
    <property type="project" value="UniProtKB-KW"/>
</dbReference>
<dbReference type="InterPro" id="IPR001645">
    <property type="entry name" value="Folylpolyglutamate_synth"/>
</dbReference>
<evidence type="ECO:0000256" key="6">
    <source>
        <dbReference type="ARBA" id="ARBA00022842"/>
    </source>
</evidence>
<dbReference type="PANTHER" id="PTHR45662">
    <property type="entry name" value="PHOSPHATIDYLINOSITIDE PHOSPHATASE SAC1"/>
    <property type="match status" value="1"/>
</dbReference>
<evidence type="ECO:0000313" key="10">
    <source>
        <dbReference type="Proteomes" id="UP001165205"/>
    </source>
</evidence>
<dbReference type="InterPro" id="IPR018109">
    <property type="entry name" value="Folylpolyglutamate_synth_CS"/>
</dbReference>
<feature type="transmembrane region" description="Helical" evidence="7">
    <location>
        <begin position="483"/>
        <end position="504"/>
    </location>
</feature>
<dbReference type="Proteomes" id="UP001165205">
    <property type="component" value="Unassembled WGS sequence"/>
</dbReference>
<dbReference type="SUPFAM" id="SSF53623">
    <property type="entry name" value="MurD-like peptide ligases, catalytic domain"/>
    <property type="match status" value="1"/>
</dbReference>
<name>A0AAN4Y9M6_ASPOZ</name>
<keyword evidence="7" id="KW-1133">Transmembrane helix</keyword>
<dbReference type="FunFam" id="3.90.190.20:FF:000009">
    <property type="entry name" value="Folylpolyglutamate synthase"/>
    <property type="match status" value="1"/>
</dbReference>
<dbReference type="GO" id="GO:0046856">
    <property type="term" value="P:phosphatidylinositol dephosphorylation"/>
    <property type="evidence" value="ECO:0007669"/>
    <property type="project" value="TreeGrafter"/>
</dbReference>
<dbReference type="PROSITE" id="PS01011">
    <property type="entry name" value="FOLYLPOLYGLU_SYNT_1"/>
    <property type="match status" value="1"/>
</dbReference>
<comment type="caution">
    <text evidence="9">The sequence shown here is derived from an EMBL/GenBank/DDBJ whole genome shotgun (WGS) entry which is preliminary data.</text>
</comment>
<evidence type="ECO:0000256" key="1">
    <source>
        <dbReference type="ARBA" id="ARBA00008276"/>
    </source>
</evidence>
<evidence type="ECO:0000256" key="2">
    <source>
        <dbReference type="ARBA" id="ARBA00022598"/>
    </source>
</evidence>
<dbReference type="GO" id="GO:0005783">
    <property type="term" value="C:endoplasmic reticulum"/>
    <property type="evidence" value="ECO:0007669"/>
    <property type="project" value="TreeGrafter"/>
</dbReference>
<dbReference type="AlphaFoldDB" id="A0AAN4Y9M6"/>
<dbReference type="InterPro" id="IPR002013">
    <property type="entry name" value="SAC_dom"/>
</dbReference>
<dbReference type="PROSITE" id="PS01012">
    <property type="entry name" value="FOLYLPOLYGLU_SYNT_2"/>
    <property type="match status" value="1"/>
</dbReference>
<proteinExistence type="inferred from homology"/>
<evidence type="ECO:0000313" key="9">
    <source>
        <dbReference type="EMBL" id="GMG23818.1"/>
    </source>
</evidence>
<keyword evidence="4" id="KW-0547">Nucleotide-binding</keyword>
<dbReference type="PANTHER" id="PTHR45662:SF2">
    <property type="entry name" value="PHOSPHATIDYLINOSITOL-3-PHOSPHATASE SAC1"/>
    <property type="match status" value="1"/>
</dbReference>
<dbReference type="SUPFAM" id="SSF53244">
    <property type="entry name" value="MurD-like peptide ligases, peptide-binding domain"/>
    <property type="match status" value="1"/>
</dbReference>
<feature type="transmembrane region" description="Helical" evidence="7">
    <location>
        <begin position="516"/>
        <end position="535"/>
    </location>
</feature>
<dbReference type="Gene3D" id="3.40.1190.10">
    <property type="entry name" value="Mur-like, catalytic domain"/>
    <property type="match status" value="1"/>
</dbReference>
<keyword evidence="7" id="KW-0812">Transmembrane</keyword>
<keyword evidence="6" id="KW-0460">Magnesium</keyword>
<evidence type="ECO:0000259" key="8">
    <source>
        <dbReference type="PROSITE" id="PS50275"/>
    </source>
</evidence>
<comment type="similarity">
    <text evidence="1">Belongs to the folylpolyglutamate synthase family.</text>
</comment>
<keyword evidence="3" id="KW-0479">Metal-binding</keyword>
<dbReference type="InterPro" id="IPR036615">
    <property type="entry name" value="Mur_ligase_C_dom_sf"/>
</dbReference>
<keyword evidence="2" id="KW-0436">Ligase</keyword>
<dbReference type="PROSITE" id="PS50275">
    <property type="entry name" value="SAC"/>
    <property type="match status" value="1"/>
</dbReference>
<dbReference type="EMBL" id="BSYA01000007">
    <property type="protein sequence ID" value="GMG23818.1"/>
    <property type="molecule type" value="Genomic_DNA"/>
</dbReference>